<dbReference type="Pfam" id="PF04055">
    <property type="entry name" value="Radical_SAM"/>
    <property type="match status" value="1"/>
</dbReference>
<protein>
    <submittedName>
        <fullName evidence="8">B12-binding domain-containing radical SAM protein</fullName>
    </submittedName>
</protein>
<dbReference type="EMBL" id="CP053189">
    <property type="protein sequence ID" value="QJS13963.1"/>
    <property type="molecule type" value="Genomic_DNA"/>
</dbReference>
<keyword evidence="3" id="KW-0479">Metal-binding</keyword>
<dbReference type="Gene3D" id="3.40.50.280">
    <property type="entry name" value="Cobalamin-binding domain"/>
    <property type="match status" value="1"/>
</dbReference>
<proteinExistence type="predicted"/>
<dbReference type="InterPro" id="IPR006638">
    <property type="entry name" value="Elp3/MiaA/NifB-like_rSAM"/>
</dbReference>
<dbReference type="KEGG" id="sarg:HKX69_34455"/>
<evidence type="ECO:0000313" key="9">
    <source>
        <dbReference type="Proteomes" id="UP000502641"/>
    </source>
</evidence>
<dbReference type="InterPro" id="IPR006158">
    <property type="entry name" value="Cobalamin-bd"/>
</dbReference>
<feature type="domain" description="B12-binding" evidence="6">
    <location>
        <begin position="1"/>
        <end position="141"/>
    </location>
</feature>
<dbReference type="SFLD" id="SFLDG01082">
    <property type="entry name" value="B12-binding_domain_containing"/>
    <property type="match status" value="1"/>
</dbReference>
<dbReference type="Proteomes" id="UP000502641">
    <property type="component" value="Chromosome"/>
</dbReference>
<dbReference type="SFLD" id="SFLDS00029">
    <property type="entry name" value="Radical_SAM"/>
    <property type="match status" value="1"/>
</dbReference>
<sequence length="422" mass="46463">MTQVCFAIPDDEFERDFLQLPLDVANACAALRAEGIGVSVWDNRLADTPPDTGPDPDIVVVVTAIADRAQCYPLVLHPVRALVDQVRRQWPRATVLACGPHVTHLPEATREELGVDFVARGEADSAAVQGVRDLVAGRPGLPVLPLVDSYPQLAPEQWPLPAYDLFDLTSYTAEVFMDGQVRRGSCGMVLGVRGCTYGCTFCHLPFGTRMRPQPVERTLAEIAAMRERGVDFVFFLDYVFGLHPTFYKDLCQGLTGQGLGWTGQSRAEVVLRTDVEQWAAAGCKGMWLGAESPGIADTPVGKRVKPGVTNAAVRKLQDAGITPFAFLLIGLPDDTACQNGELLQWAADLPGYFGLNQLFLRPGTKLYEQLAPRYNDGRMPRTWAEVEAVTRRYRESYPVDLNELWDQLVRLPNYLGNAMAAL</sequence>
<dbReference type="InterPro" id="IPR058240">
    <property type="entry name" value="rSAM_sf"/>
</dbReference>
<evidence type="ECO:0000256" key="4">
    <source>
        <dbReference type="ARBA" id="ARBA00023004"/>
    </source>
</evidence>
<gene>
    <name evidence="8" type="ORF">HKX69_34455</name>
</gene>
<organism evidence="8 9">
    <name type="scientific">Streptomyces argyrophylli</name>
    <dbReference type="NCBI Taxonomy" id="2726118"/>
    <lineage>
        <taxon>Bacteria</taxon>
        <taxon>Bacillati</taxon>
        <taxon>Actinomycetota</taxon>
        <taxon>Actinomycetes</taxon>
        <taxon>Kitasatosporales</taxon>
        <taxon>Streptomycetaceae</taxon>
        <taxon>Streptomyces</taxon>
    </lineage>
</organism>
<dbReference type="PANTHER" id="PTHR43409">
    <property type="entry name" value="ANAEROBIC MAGNESIUM-PROTOPORPHYRIN IX MONOMETHYL ESTER CYCLASE-RELATED"/>
    <property type="match status" value="1"/>
</dbReference>
<dbReference type="RefSeq" id="WP_171159357.1">
    <property type="nucleotide sequence ID" value="NZ_CP053189.1"/>
</dbReference>
<keyword evidence="4" id="KW-0408">Iron</keyword>
<dbReference type="GO" id="GO:0005829">
    <property type="term" value="C:cytosol"/>
    <property type="evidence" value="ECO:0007669"/>
    <property type="project" value="TreeGrafter"/>
</dbReference>
<dbReference type="GO" id="GO:0031419">
    <property type="term" value="F:cobalamin binding"/>
    <property type="evidence" value="ECO:0007669"/>
    <property type="project" value="InterPro"/>
</dbReference>
<evidence type="ECO:0000256" key="1">
    <source>
        <dbReference type="ARBA" id="ARBA00001966"/>
    </source>
</evidence>
<dbReference type="GO" id="GO:0051536">
    <property type="term" value="F:iron-sulfur cluster binding"/>
    <property type="evidence" value="ECO:0007669"/>
    <property type="project" value="UniProtKB-KW"/>
</dbReference>
<keyword evidence="5" id="KW-0411">Iron-sulfur</keyword>
<dbReference type="GO" id="GO:0003824">
    <property type="term" value="F:catalytic activity"/>
    <property type="evidence" value="ECO:0007669"/>
    <property type="project" value="InterPro"/>
</dbReference>
<comment type="cofactor">
    <cofactor evidence="1">
        <name>[4Fe-4S] cluster</name>
        <dbReference type="ChEBI" id="CHEBI:49883"/>
    </cofactor>
</comment>
<evidence type="ECO:0000313" key="8">
    <source>
        <dbReference type="EMBL" id="QJS13963.1"/>
    </source>
</evidence>
<evidence type="ECO:0000259" key="7">
    <source>
        <dbReference type="PROSITE" id="PS51918"/>
    </source>
</evidence>
<evidence type="ECO:0000259" key="6">
    <source>
        <dbReference type="PROSITE" id="PS51332"/>
    </source>
</evidence>
<dbReference type="PANTHER" id="PTHR43409:SF7">
    <property type="entry name" value="BLL1977 PROTEIN"/>
    <property type="match status" value="1"/>
</dbReference>
<dbReference type="GO" id="GO:0046872">
    <property type="term" value="F:metal ion binding"/>
    <property type="evidence" value="ECO:0007669"/>
    <property type="project" value="UniProtKB-KW"/>
</dbReference>
<dbReference type="SUPFAM" id="SSF102114">
    <property type="entry name" value="Radical SAM enzymes"/>
    <property type="match status" value="1"/>
</dbReference>
<keyword evidence="2" id="KW-0949">S-adenosyl-L-methionine</keyword>
<reference evidence="8 9" key="1">
    <citation type="submission" date="2020-05" db="EMBL/GenBank/DDBJ databases">
        <authorList>
            <person name="Li K."/>
        </authorList>
    </citation>
    <scope>NUCLEOTIDE SEQUENCE [LARGE SCALE GENOMIC DNA]</scope>
    <source>
        <strain evidence="9">jing01</strain>
    </source>
</reference>
<name>A0A6M4PV78_9ACTN</name>
<accession>A0A6M4PV78</accession>
<evidence type="ECO:0000256" key="2">
    <source>
        <dbReference type="ARBA" id="ARBA00022691"/>
    </source>
</evidence>
<dbReference type="Gene3D" id="3.20.20.70">
    <property type="entry name" value="Aldolase class I"/>
    <property type="match status" value="1"/>
</dbReference>
<keyword evidence="9" id="KW-1185">Reference proteome</keyword>
<dbReference type="InterPro" id="IPR007197">
    <property type="entry name" value="rSAM"/>
</dbReference>
<dbReference type="AlphaFoldDB" id="A0A6M4PV78"/>
<evidence type="ECO:0000256" key="5">
    <source>
        <dbReference type="ARBA" id="ARBA00023014"/>
    </source>
</evidence>
<dbReference type="InterPro" id="IPR051198">
    <property type="entry name" value="BchE-like"/>
</dbReference>
<dbReference type="PROSITE" id="PS51332">
    <property type="entry name" value="B12_BINDING"/>
    <property type="match status" value="1"/>
</dbReference>
<evidence type="ECO:0000256" key="3">
    <source>
        <dbReference type="ARBA" id="ARBA00022723"/>
    </source>
</evidence>
<dbReference type="PROSITE" id="PS51918">
    <property type="entry name" value="RADICAL_SAM"/>
    <property type="match status" value="1"/>
</dbReference>
<feature type="domain" description="Radical SAM core" evidence="7">
    <location>
        <begin position="180"/>
        <end position="398"/>
    </location>
</feature>
<dbReference type="InterPro" id="IPR013785">
    <property type="entry name" value="Aldolase_TIM"/>
</dbReference>
<dbReference type="SMART" id="SM00729">
    <property type="entry name" value="Elp3"/>
    <property type="match status" value="1"/>
</dbReference>